<dbReference type="InterPro" id="IPR001387">
    <property type="entry name" value="Cro/C1-type_HTH"/>
</dbReference>
<evidence type="ECO:0000256" key="1">
    <source>
        <dbReference type="ARBA" id="ARBA00023125"/>
    </source>
</evidence>
<dbReference type="CDD" id="cd00093">
    <property type="entry name" value="HTH_XRE"/>
    <property type="match status" value="1"/>
</dbReference>
<dbReference type="PROSITE" id="PS50943">
    <property type="entry name" value="HTH_CROC1"/>
    <property type="match status" value="1"/>
</dbReference>
<dbReference type="GO" id="GO:0003677">
    <property type="term" value="F:DNA binding"/>
    <property type="evidence" value="ECO:0007669"/>
    <property type="project" value="UniProtKB-KW"/>
</dbReference>
<dbReference type="RefSeq" id="WP_115867184.1">
    <property type="nucleotide sequence ID" value="NZ_QREG01000004.1"/>
</dbReference>
<evidence type="ECO:0000313" key="3">
    <source>
        <dbReference type="EMBL" id="REE01096.1"/>
    </source>
</evidence>
<dbReference type="Gene3D" id="1.10.260.40">
    <property type="entry name" value="lambda repressor-like DNA-binding domains"/>
    <property type="match status" value="1"/>
</dbReference>
<dbReference type="EMBL" id="QREG01000004">
    <property type="protein sequence ID" value="REE01096.1"/>
    <property type="molecule type" value="Genomic_DNA"/>
</dbReference>
<protein>
    <submittedName>
        <fullName evidence="3">DNA-binding XRE family transcriptional regulator</fullName>
    </submittedName>
</protein>
<dbReference type="SUPFAM" id="SSF47413">
    <property type="entry name" value="lambda repressor-like DNA-binding domains"/>
    <property type="match status" value="1"/>
</dbReference>
<dbReference type="PANTHER" id="PTHR46797:SF1">
    <property type="entry name" value="METHYLPHOSPHONATE SYNTHASE"/>
    <property type="match status" value="1"/>
</dbReference>
<accession>A0A3D9L5X9</accession>
<keyword evidence="4" id="KW-1185">Reference proteome</keyword>
<proteinExistence type="predicted"/>
<dbReference type="Pfam" id="PF01381">
    <property type="entry name" value="HTH_3"/>
    <property type="match status" value="1"/>
</dbReference>
<comment type="caution">
    <text evidence="3">The sequence shown here is derived from an EMBL/GenBank/DDBJ whole genome shotgun (WGS) entry which is preliminary data.</text>
</comment>
<sequence>MTPEQEFIAIVGKQLYTLRKYRQLTQDEVAEKCGVSRKYVSQLERGEVNASLGIVFKLCTALQCYADLTFTPVESQKKPD</sequence>
<gene>
    <name evidence="3" type="ORF">C7460_104116</name>
</gene>
<dbReference type="Proteomes" id="UP000256779">
    <property type="component" value="Unassembled WGS sequence"/>
</dbReference>
<evidence type="ECO:0000313" key="4">
    <source>
        <dbReference type="Proteomes" id="UP000256779"/>
    </source>
</evidence>
<evidence type="ECO:0000259" key="2">
    <source>
        <dbReference type="PROSITE" id="PS50943"/>
    </source>
</evidence>
<dbReference type="AlphaFoldDB" id="A0A3D9L5X9"/>
<dbReference type="GO" id="GO:0003700">
    <property type="term" value="F:DNA-binding transcription factor activity"/>
    <property type="evidence" value="ECO:0007669"/>
    <property type="project" value="TreeGrafter"/>
</dbReference>
<dbReference type="PANTHER" id="PTHR46797">
    <property type="entry name" value="HTH-TYPE TRANSCRIPTIONAL REGULATOR"/>
    <property type="match status" value="1"/>
</dbReference>
<reference evidence="3 4" key="1">
    <citation type="submission" date="2018-07" db="EMBL/GenBank/DDBJ databases">
        <title>Genomic Encyclopedia of Type Strains, Phase IV (KMG-IV): sequencing the most valuable type-strain genomes for metagenomic binning, comparative biology and taxonomic classification.</title>
        <authorList>
            <person name="Goeker M."/>
        </authorList>
    </citation>
    <scope>NUCLEOTIDE SEQUENCE [LARGE SCALE GENOMIC DNA]</scope>
    <source>
        <strain evidence="3 4">DSM 4134</strain>
    </source>
</reference>
<dbReference type="InterPro" id="IPR050807">
    <property type="entry name" value="TransReg_Diox_bact_type"/>
</dbReference>
<dbReference type="OrthoDB" id="2902336at2"/>
<keyword evidence="1 3" id="KW-0238">DNA-binding</keyword>
<dbReference type="SMART" id="SM00530">
    <property type="entry name" value="HTH_XRE"/>
    <property type="match status" value="1"/>
</dbReference>
<dbReference type="GO" id="GO:0005829">
    <property type="term" value="C:cytosol"/>
    <property type="evidence" value="ECO:0007669"/>
    <property type="project" value="TreeGrafter"/>
</dbReference>
<organism evidence="3 4">
    <name type="scientific">Marinoscillum furvescens DSM 4134</name>
    <dbReference type="NCBI Taxonomy" id="1122208"/>
    <lineage>
        <taxon>Bacteria</taxon>
        <taxon>Pseudomonadati</taxon>
        <taxon>Bacteroidota</taxon>
        <taxon>Cytophagia</taxon>
        <taxon>Cytophagales</taxon>
        <taxon>Reichenbachiellaceae</taxon>
        <taxon>Marinoscillum</taxon>
    </lineage>
</organism>
<dbReference type="InterPro" id="IPR010982">
    <property type="entry name" value="Lambda_DNA-bd_dom_sf"/>
</dbReference>
<feature type="domain" description="HTH cro/C1-type" evidence="2">
    <location>
        <begin position="15"/>
        <end position="68"/>
    </location>
</feature>
<name>A0A3D9L5X9_MARFU</name>